<dbReference type="PANTHER" id="PTHR42852">
    <property type="entry name" value="THIOL:DISULFIDE INTERCHANGE PROTEIN DSBE"/>
    <property type="match status" value="1"/>
</dbReference>
<sequence length="194" mass="20829">MTVPTTSASDAVPQTLADRTPVTRRRALYAGVAAAAGAAGAGLAWWRLRPAPAQDGAQQAVWTQVFDTPDGARLDMAGFSGRPLILNFWATWCPPCVEELPMLNAFYRENRSNGWQVVGLAIDQPSSVRKFLTRLPLEFPVGLAGLGGSELGRSLGNLAGGLPFTVVFGAKGQVLHRKMGQVTSDDLQRWLALR</sequence>
<dbReference type="GO" id="GO:0017004">
    <property type="term" value="P:cytochrome complex assembly"/>
    <property type="evidence" value="ECO:0007669"/>
    <property type="project" value="UniProtKB-KW"/>
</dbReference>
<dbReference type="InterPro" id="IPR036249">
    <property type="entry name" value="Thioredoxin-like_sf"/>
</dbReference>
<accession>C5T7M0</accession>
<dbReference type="Pfam" id="PF08534">
    <property type="entry name" value="Redoxin"/>
    <property type="match status" value="1"/>
</dbReference>
<dbReference type="PROSITE" id="PS00194">
    <property type="entry name" value="THIOREDOXIN_1"/>
    <property type="match status" value="1"/>
</dbReference>
<protein>
    <submittedName>
        <fullName evidence="6">Alkyl hydroperoxide reductase/ Thiol specific antioxidant/ Mal allergen</fullName>
    </submittedName>
</protein>
<keyword evidence="4" id="KW-0472">Membrane</keyword>
<evidence type="ECO:0000256" key="2">
    <source>
        <dbReference type="ARBA" id="ARBA00022748"/>
    </source>
</evidence>
<evidence type="ECO:0000256" key="1">
    <source>
        <dbReference type="ARBA" id="ARBA00004196"/>
    </source>
</evidence>
<dbReference type="PROSITE" id="PS51352">
    <property type="entry name" value="THIOREDOXIN_2"/>
    <property type="match status" value="1"/>
</dbReference>
<dbReference type="InterPro" id="IPR006311">
    <property type="entry name" value="TAT_signal"/>
</dbReference>
<evidence type="ECO:0000313" key="6">
    <source>
        <dbReference type="EMBL" id="EER59527.1"/>
    </source>
</evidence>
<proteinExistence type="predicted"/>
<keyword evidence="4" id="KW-1133">Transmembrane helix</keyword>
<comment type="caution">
    <text evidence="6">The sequence shown here is derived from an EMBL/GenBank/DDBJ whole genome shotgun (WGS) entry which is preliminary data.</text>
</comment>
<keyword evidence="7" id="KW-1185">Reference proteome</keyword>
<dbReference type="PANTHER" id="PTHR42852:SF17">
    <property type="entry name" value="THIOREDOXIN-LIKE PROTEIN HI_1115"/>
    <property type="match status" value="1"/>
</dbReference>
<dbReference type="CDD" id="cd02966">
    <property type="entry name" value="TlpA_like_family"/>
    <property type="match status" value="1"/>
</dbReference>
<dbReference type="AlphaFoldDB" id="C5T7M0"/>
<feature type="transmembrane region" description="Helical" evidence="4">
    <location>
        <begin position="27"/>
        <end position="46"/>
    </location>
</feature>
<dbReference type="RefSeq" id="WP_005797866.1">
    <property type="nucleotide sequence ID" value="NZ_ACQT01000118.1"/>
</dbReference>
<dbReference type="PATRIC" id="fig|573060.9.peg.2153"/>
<evidence type="ECO:0000256" key="4">
    <source>
        <dbReference type="SAM" id="Phobius"/>
    </source>
</evidence>
<dbReference type="InterPro" id="IPR013766">
    <property type="entry name" value="Thioredoxin_domain"/>
</dbReference>
<dbReference type="SUPFAM" id="SSF52833">
    <property type="entry name" value="Thioredoxin-like"/>
    <property type="match status" value="1"/>
</dbReference>
<keyword evidence="2" id="KW-0201">Cytochrome c-type biogenesis</keyword>
<keyword evidence="4" id="KW-0812">Transmembrane</keyword>
<evidence type="ECO:0000256" key="3">
    <source>
        <dbReference type="ARBA" id="ARBA00023284"/>
    </source>
</evidence>
<gene>
    <name evidence="6" type="ORF">AcdelDRAFT_2900</name>
</gene>
<dbReference type="Proteomes" id="UP000003856">
    <property type="component" value="Unassembled WGS sequence"/>
</dbReference>
<name>C5T7M0_ACIDE</name>
<dbReference type="GO" id="GO:0030313">
    <property type="term" value="C:cell envelope"/>
    <property type="evidence" value="ECO:0007669"/>
    <property type="project" value="UniProtKB-SubCell"/>
</dbReference>
<dbReference type="OrthoDB" id="9811352at2"/>
<dbReference type="InterPro" id="IPR013740">
    <property type="entry name" value="Redoxin"/>
</dbReference>
<keyword evidence="3" id="KW-0676">Redox-active center</keyword>
<reference evidence="6 7" key="1">
    <citation type="submission" date="2009-05" db="EMBL/GenBank/DDBJ databases">
        <title>The draft genome of Acidovorax delafieldii 2AN.</title>
        <authorList>
            <consortium name="US DOE Joint Genome Institute (JGI-PGF)"/>
            <person name="Lucas S."/>
            <person name="Copeland A."/>
            <person name="Lapidus A."/>
            <person name="Glavina del Rio T."/>
            <person name="Tice H."/>
            <person name="Bruce D."/>
            <person name="Goodwin L."/>
            <person name="Pitluck S."/>
            <person name="Larimer F."/>
            <person name="Land M.L."/>
            <person name="Hauser L."/>
            <person name="Shelobolina E.S."/>
            <person name="Picardal F."/>
            <person name="Roden E."/>
            <person name="Emerson D."/>
        </authorList>
    </citation>
    <scope>NUCLEOTIDE SEQUENCE [LARGE SCALE GENOMIC DNA]</scope>
    <source>
        <strain evidence="6 7">2AN</strain>
    </source>
</reference>
<dbReference type="GO" id="GO:0015036">
    <property type="term" value="F:disulfide oxidoreductase activity"/>
    <property type="evidence" value="ECO:0007669"/>
    <property type="project" value="UniProtKB-ARBA"/>
</dbReference>
<dbReference type="InterPro" id="IPR050553">
    <property type="entry name" value="Thioredoxin_ResA/DsbE_sf"/>
</dbReference>
<organism evidence="6 7">
    <name type="scientific">Acidovorax delafieldii 2AN</name>
    <dbReference type="NCBI Taxonomy" id="573060"/>
    <lineage>
        <taxon>Bacteria</taxon>
        <taxon>Pseudomonadati</taxon>
        <taxon>Pseudomonadota</taxon>
        <taxon>Betaproteobacteria</taxon>
        <taxon>Burkholderiales</taxon>
        <taxon>Comamonadaceae</taxon>
        <taxon>Acidovorax</taxon>
    </lineage>
</organism>
<evidence type="ECO:0000259" key="5">
    <source>
        <dbReference type="PROSITE" id="PS51352"/>
    </source>
</evidence>
<dbReference type="EMBL" id="ACQT01000118">
    <property type="protein sequence ID" value="EER59527.1"/>
    <property type="molecule type" value="Genomic_DNA"/>
</dbReference>
<comment type="subcellular location">
    <subcellularLocation>
        <location evidence="1">Cell envelope</location>
    </subcellularLocation>
</comment>
<dbReference type="PROSITE" id="PS51318">
    <property type="entry name" value="TAT"/>
    <property type="match status" value="1"/>
</dbReference>
<evidence type="ECO:0000313" key="7">
    <source>
        <dbReference type="Proteomes" id="UP000003856"/>
    </source>
</evidence>
<feature type="domain" description="Thioredoxin" evidence="5">
    <location>
        <begin position="37"/>
        <end position="194"/>
    </location>
</feature>
<dbReference type="Gene3D" id="3.40.30.10">
    <property type="entry name" value="Glutaredoxin"/>
    <property type="match status" value="1"/>
</dbReference>
<dbReference type="InterPro" id="IPR017937">
    <property type="entry name" value="Thioredoxin_CS"/>
</dbReference>